<keyword evidence="1" id="KW-1133">Transmembrane helix</keyword>
<dbReference type="KEGG" id="ntd:EGO55_03000"/>
<dbReference type="AlphaFoldDB" id="U2YA41"/>
<keyword evidence="3" id="KW-1185">Reference proteome</keyword>
<gene>
    <name evidence="2" type="ORF">NT2_08_00180</name>
</gene>
<accession>U2YA41</accession>
<comment type="caution">
    <text evidence="2">The sequence shown here is derived from an EMBL/GenBank/DDBJ whole genome shotgun (WGS) entry which is preliminary data.</text>
</comment>
<dbReference type="OrthoDB" id="7511204at2"/>
<evidence type="ECO:0000313" key="3">
    <source>
        <dbReference type="Proteomes" id="UP000016568"/>
    </source>
</evidence>
<feature type="transmembrane region" description="Helical" evidence="1">
    <location>
        <begin position="12"/>
        <end position="35"/>
    </location>
</feature>
<keyword evidence="1" id="KW-0812">Transmembrane</keyword>
<name>U2YA41_9SPHN</name>
<sequence>MHALRAIVRGHWQAAILAVALALCMRAILPAGYMISSATGVDSSQILTLALCNADGGGAMTTQVAVPVDGHGANGKAMQGSDKQQGKANPDCAYSSLSMATMGGASAPLLALALAFILALGVAPVRQLPFRNIFYLRPPLRGPPATV</sequence>
<protein>
    <recommendedName>
        <fullName evidence="4">DUF2946 domain-containing protein</fullName>
    </recommendedName>
</protein>
<organism evidence="2 3">
    <name type="scientific">Caenibius tardaugens NBRC 16725</name>
    <dbReference type="NCBI Taxonomy" id="1219035"/>
    <lineage>
        <taxon>Bacteria</taxon>
        <taxon>Pseudomonadati</taxon>
        <taxon>Pseudomonadota</taxon>
        <taxon>Alphaproteobacteria</taxon>
        <taxon>Sphingomonadales</taxon>
        <taxon>Erythrobacteraceae</taxon>
        <taxon>Caenibius</taxon>
    </lineage>
</organism>
<dbReference type="EMBL" id="BASZ01000008">
    <property type="protein sequence ID" value="GAD50231.1"/>
    <property type="molecule type" value="Genomic_DNA"/>
</dbReference>
<dbReference type="Pfam" id="PF11162">
    <property type="entry name" value="DUF2946"/>
    <property type="match status" value="1"/>
</dbReference>
<evidence type="ECO:0008006" key="4">
    <source>
        <dbReference type="Google" id="ProtNLM"/>
    </source>
</evidence>
<proteinExistence type="predicted"/>
<evidence type="ECO:0000313" key="2">
    <source>
        <dbReference type="EMBL" id="GAD50231.1"/>
    </source>
</evidence>
<keyword evidence="1" id="KW-0472">Membrane</keyword>
<feature type="transmembrane region" description="Helical" evidence="1">
    <location>
        <begin position="105"/>
        <end position="125"/>
    </location>
</feature>
<dbReference type="InterPro" id="IPR021333">
    <property type="entry name" value="DUF2946"/>
</dbReference>
<dbReference type="RefSeq" id="WP_021691049.1">
    <property type="nucleotide sequence ID" value="NZ_BASZ01000008.1"/>
</dbReference>
<evidence type="ECO:0000256" key="1">
    <source>
        <dbReference type="SAM" id="Phobius"/>
    </source>
</evidence>
<dbReference type="eggNOG" id="ENOG5031C1K">
    <property type="taxonomic scope" value="Bacteria"/>
</dbReference>
<reference evidence="2 3" key="1">
    <citation type="submission" date="2013-09" db="EMBL/GenBank/DDBJ databases">
        <title>Whole genome shotgun sequence of Novosphingobium tardaugens NBRC 16725.</title>
        <authorList>
            <person name="Isaki S."/>
            <person name="Hosoyama A."/>
            <person name="Tsuchikane K."/>
            <person name="Katsumata H."/>
            <person name="Ando Y."/>
            <person name="Yamazaki S."/>
            <person name="Fujita N."/>
        </authorList>
    </citation>
    <scope>NUCLEOTIDE SEQUENCE [LARGE SCALE GENOMIC DNA]</scope>
    <source>
        <strain evidence="2 3">NBRC 16725</strain>
    </source>
</reference>
<dbReference type="Proteomes" id="UP000016568">
    <property type="component" value="Unassembled WGS sequence"/>
</dbReference>